<dbReference type="NCBIfam" id="TIGR03860">
    <property type="entry name" value="FMN_nitrolo"/>
    <property type="match status" value="1"/>
</dbReference>
<dbReference type="InterPro" id="IPR016215">
    <property type="entry name" value="NTA_MOA"/>
</dbReference>
<keyword evidence="3" id="KW-0560">Oxidoreductase</keyword>
<dbReference type="PIRSF" id="PIRSF000337">
    <property type="entry name" value="NTA_MOA"/>
    <property type="match status" value="1"/>
</dbReference>
<feature type="domain" description="Luciferase-like" evidence="8">
    <location>
        <begin position="55"/>
        <end position="416"/>
    </location>
</feature>
<sequence length="488" mass="53853">MITPGYHRRVDNARLSALRSGASDRHRRAAPVTKQIFLGAFEEFTPNFISNAWHHPRGDTSGFATLEYWQDLARRLEDAGFDFLFLAEALGYPMSGDDVPEVVIREAVQVPVHDPLALVSGLAATVDRLGFVVTASTTAQQPYLNARTFTTLDHLTKGRIAWNIVTSDNQVALTKLLGHDGVTPHDERYRRATEFVELCLKLWEGAWEDDAVVYDKATRTYADPAKVHRITHEGEYFRYDGYFPAIPSVQRTPLLLQAGTSSAGRAFAGRYGECVFIQDRDLGKAAATVADLRARAEANGRDPRHITVIPSVSIIVGDTEEEAVRLRAELDATPSREAAAALFMGWSGVDLMSFPLDATLAEVTTEVGQTMLAMFQQPEYSPTVAEILDVITSSIGGMRVTGTAESVADQLQEIVDRTDVDGFLIEYTYGSWETYRDFAEQVMPLLRERGMLPETPRSGSMRERILGRGVPTLPAGHPGSAFRVGEAR</sequence>
<dbReference type="Proteomes" id="UP000241085">
    <property type="component" value="Unassembled WGS sequence"/>
</dbReference>
<evidence type="ECO:0000256" key="6">
    <source>
        <dbReference type="PIRSR" id="PIRSR000337-1"/>
    </source>
</evidence>
<comment type="caution">
    <text evidence="9">The sequence shown here is derived from an EMBL/GenBank/DDBJ whole genome shotgun (WGS) entry which is preliminary data.</text>
</comment>
<dbReference type="Pfam" id="PF00296">
    <property type="entry name" value="Bac_luciferase"/>
    <property type="match status" value="1"/>
</dbReference>
<reference evidence="9 10" key="1">
    <citation type="submission" date="2018-03" db="EMBL/GenBank/DDBJ databases">
        <title>Bacteriophage NCPPB3778 and a type I-E CRISPR drive the evolution of the US Biological Select Agent, Rathayibacter toxicus.</title>
        <authorList>
            <person name="Davis E.W.II."/>
            <person name="Tabima J.F."/>
            <person name="Weisberg A.J."/>
            <person name="Dantas Lopes L."/>
            <person name="Wiseman M.S."/>
            <person name="Wiseman M.S."/>
            <person name="Pupko T."/>
            <person name="Belcher M.S."/>
            <person name="Sechler A.J."/>
            <person name="Tancos M.A."/>
            <person name="Schroeder B.K."/>
            <person name="Murray T.D."/>
            <person name="Luster D.G."/>
            <person name="Schneider W.L."/>
            <person name="Rogers E."/>
            <person name="Andreote F.D."/>
            <person name="Grunwald N.J."/>
            <person name="Putnam M.L."/>
            <person name="Chang J.H."/>
        </authorList>
    </citation>
    <scope>NUCLEOTIDE SEQUENCE [LARGE SCALE GENOMIC DNA]</scope>
    <source>
        <strain evidence="9 10">DSM 15933</strain>
    </source>
</reference>
<gene>
    <name evidence="9" type="ORF">C1I63_05785</name>
</gene>
<name>A0A2T4USA6_9MICO</name>
<dbReference type="EMBL" id="PZPL01000001">
    <property type="protein sequence ID" value="PTL72405.1"/>
    <property type="molecule type" value="Genomic_DNA"/>
</dbReference>
<dbReference type="SUPFAM" id="SSF51679">
    <property type="entry name" value="Bacterial luciferase-like"/>
    <property type="match status" value="1"/>
</dbReference>
<feature type="region of interest" description="Disordered" evidence="7">
    <location>
        <begin position="468"/>
        <end position="488"/>
    </location>
</feature>
<keyword evidence="10" id="KW-1185">Reference proteome</keyword>
<feature type="binding site" evidence="6">
    <location>
        <position position="185"/>
    </location>
    <ligand>
        <name>FMN</name>
        <dbReference type="ChEBI" id="CHEBI:58210"/>
    </ligand>
</feature>
<keyword evidence="4" id="KW-0503">Monooxygenase</keyword>
<feature type="binding site" evidence="6">
    <location>
        <position position="189"/>
    </location>
    <ligand>
        <name>FMN</name>
        <dbReference type="ChEBI" id="CHEBI:58210"/>
    </ligand>
</feature>
<dbReference type="PANTHER" id="PTHR30011">
    <property type="entry name" value="ALKANESULFONATE MONOOXYGENASE-RELATED"/>
    <property type="match status" value="1"/>
</dbReference>
<dbReference type="GO" id="GO:0016705">
    <property type="term" value="F:oxidoreductase activity, acting on paired donors, with incorporation or reduction of molecular oxygen"/>
    <property type="evidence" value="ECO:0007669"/>
    <property type="project" value="InterPro"/>
</dbReference>
<dbReference type="InterPro" id="IPR036661">
    <property type="entry name" value="Luciferase-like_sf"/>
</dbReference>
<evidence type="ECO:0000256" key="7">
    <source>
        <dbReference type="SAM" id="MobiDB-lite"/>
    </source>
</evidence>
<evidence type="ECO:0000256" key="1">
    <source>
        <dbReference type="ARBA" id="ARBA00022630"/>
    </source>
</evidence>
<comment type="similarity">
    <text evidence="5">Belongs to the NtaA/SnaA/DszA monooxygenase family.</text>
</comment>
<evidence type="ECO:0000256" key="2">
    <source>
        <dbReference type="ARBA" id="ARBA00022643"/>
    </source>
</evidence>
<organism evidence="9 10">
    <name type="scientific">Rathayibacter caricis DSM 15933</name>
    <dbReference type="NCBI Taxonomy" id="1328867"/>
    <lineage>
        <taxon>Bacteria</taxon>
        <taxon>Bacillati</taxon>
        <taxon>Actinomycetota</taxon>
        <taxon>Actinomycetes</taxon>
        <taxon>Micrococcales</taxon>
        <taxon>Microbacteriaceae</taxon>
        <taxon>Rathayibacter</taxon>
    </lineage>
</organism>
<feature type="binding site" evidence="6">
    <location>
        <position position="134"/>
    </location>
    <ligand>
        <name>FMN</name>
        <dbReference type="ChEBI" id="CHEBI:58210"/>
    </ligand>
</feature>
<proteinExistence type="inferred from homology"/>
<evidence type="ECO:0000256" key="5">
    <source>
        <dbReference type="ARBA" id="ARBA00033748"/>
    </source>
</evidence>
<evidence type="ECO:0000313" key="9">
    <source>
        <dbReference type="EMBL" id="PTL72405.1"/>
    </source>
</evidence>
<evidence type="ECO:0000256" key="4">
    <source>
        <dbReference type="ARBA" id="ARBA00023033"/>
    </source>
</evidence>
<dbReference type="PANTHER" id="PTHR30011:SF16">
    <property type="entry name" value="C2H2 FINGER DOMAIN TRANSCRIPTION FACTOR (EUROFUNG)-RELATED"/>
    <property type="match status" value="1"/>
</dbReference>
<accession>A0A2T4USA6</accession>
<evidence type="ECO:0000313" key="10">
    <source>
        <dbReference type="Proteomes" id="UP000241085"/>
    </source>
</evidence>
<dbReference type="InterPro" id="IPR011251">
    <property type="entry name" value="Luciferase-like_dom"/>
</dbReference>
<evidence type="ECO:0000259" key="8">
    <source>
        <dbReference type="Pfam" id="PF00296"/>
    </source>
</evidence>
<keyword evidence="2 6" id="KW-0288">FMN</keyword>
<feature type="binding site" evidence="6">
    <location>
        <position position="261"/>
    </location>
    <ligand>
        <name>FMN</name>
        <dbReference type="ChEBI" id="CHEBI:58210"/>
    </ligand>
</feature>
<keyword evidence="1 6" id="KW-0285">Flavoprotein</keyword>
<dbReference type="AlphaFoldDB" id="A0A2T4USA6"/>
<protein>
    <submittedName>
        <fullName evidence="9">5,10-methylene tetrahydromethanopterin reductase</fullName>
    </submittedName>
</protein>
<evidence type="ECO:0000256" key="3">
    <source>
        <dbReference type="ARBA" id="ARBA00023002"/>
    </source>
</evidence>
<dbReference type="Gene3D" id="3.20.20.30">
    <property type="entry name" value="Luciferase-like domain"/>
    <property type="match status" value="1"/>
</dbReference>
<dbReference type="InterPro" id="IPR051260">
    <property type="entry name" value="Diverse_substr_monoxygenases"/>
</dbReference>
<dbReference type="GO" id="GO:0004497">
    <property type="term" value="F:monooxygenase activity"/>
    <property type="evidence" value="ECO:0007669"/>
    <property type="project" value="UniProtKB-KW"/>
</dbReference>